<dbReference type="InterPro" id="IPR012338">
    <property type="entry name" value="Beta-lactam/transpept-like"/>
</dbReference>
<dbReference type="Gene3D" id="3.40.710.10">
    <property type="entry name" value="DD-peptidase/beta-lactamase superfamily"/>
    <property type="match status" value="1"/>
</dbReference>
<gene>
    <name evidence="1" type="ORF">ACFQZJ_11365</name>
</gene>
<protein>
    <submittedName>
        <fullName evidence="1">Uncharacterized protein</fullName>
    </submittedName>
</protein>
<evidence type="ECO:0000313" key="1">
    <source>
        <dbReference type="EMBL" id="MFD0798065.1"/>
    </source>
</evidence>
<name>A0ABW3B4S7_9FLAO</name>
<comment type="caution">
    <text evidence="1">The sequence shown here is derived from an EMBL/GenBank/DDBJ whole genome shotgun (WGS) entry which is preliminary data.</text>
</comment>
<dbReference type="RefSeq" id="WP_379934626.1">
    <property type="nucleotide sequence ID" value="NZ_JBHTHY010000007.1"/>
</dbReference>
<proteinExistence type="predicted"/>
<sequence>MALKTILREIRATPKTIKDAWFIEVTPKLVHVTWVGLDNHEIGFRNTSLGQGANAALPLFALLYQKLNSDSEFTTITNAKFPK</sequence>
<organism evidence="1 2">
    <name type="scientific">Maribacter chungangensis</name>
    <dbReference type="NCBI Taxonomy" id="1069117"/>
    <lineage>
        <taxon>Bacteria</taxon>
        <taxon>Pseudomonadati</taxon>
        <taxon>Bacteroidota</taxon>
        <taxon>Flavobacteriia</taxon>
        <taxon>Flavobacteriales</taxon>
        <taxon>Flavobacteriaceae</taxon>
        <taxon>Maribacter</taxon>
    </lineage>
</organism>
<dbReference type="Proteomes" id="UP001597012">
    <property type="component" value="Unassembled WGS sequence"/>
</dbReference>
<reference evidence="2" key="1">
    <citation type="journal article" date="2019" name="Int. J. Syst. Evol. Microbiol.">
        <title>The Global Catalogue of Microorganisms (GCM) 10K type strain sequencing project: providing services to taxonomists for standard genome sequencing and annotation.</title>
        <authorList>
            <consortium name="The Broad Institute Genomics Platform"/>
            <consortium name="The Broad Institute Genome Sequencing Center for Infectious Disease"/>
            <person name="Wu L."/>
            <person name="Ma J."/>
        </authorList>
    </citation>
    <scope>NUCLEOTIDE SEQUENCE [LARGE SCALE GENOMIC DNA]</scope>
    <source>
        <strain evidence="2">CCUG 61948</strain>
    </source>
</reference>
<evidence type="ECO:0000313" key="2">
    <source>
        <dbReference type="Proteomes" id="UP001597012"/>
    </source>
</evidence>
<dbReference type="SUPFAM" id="SSF56601">
    <property type="entry name" value="beta-lactamase/transpeptidase-like"/>
    <property type="match status" value="1"/>
</dbReference>
<accession>A0ABW3B4S7</accession>
<dbReference type="EMBL" id="JBHTHY010000007">
    <property type="protein sequence ID" value="MFD0798065.1"/>
    <property type="molecule type" value="Genomic_DNA"/>
</dbReference>
<keyword evidence="2" id="KW-1185">Reference proteome</keyword>